<dbReference type="OrthoDB" id="3625082at2"/>
<sequence>MPVETADRPLEQVREEVIDQLVMNYGHGKISLEAFERRLDKAMASQDPVSLKQLTEDLDLMVDQNYVDIKKREMSMKTGYASQGEFDTRKEEEQMIHIFGGGDRTGMWNVPKVLNILNVFGGGDIDFTEARFAYPTVKIKIHSIFGGCNIYVPEDVNVQVNVFSIFGGVSNSAPSSVSADVPTIIIEGMCLFSGVDVKVRRTFKERVTRFADSIKNMLS</sequence>
<gene>
    <name evidence="3" type="ORF">FLL45_01780</name>
</gene>
<evidence type="ECO:0000313" key="3">
    <source>
        <dbReference type="EMBL" id="TQV76714.1"/>
    </source>
</evidence>
<dbReference type="PANTHER" id="PTHR40763">
    <property type="entry name" value="MEMBRANE PROTEIN-RELATED"/>
    <property type="match status" value="1"/>
</dbReference>
<dbReference type="Pfam" id="PF09922">
    <property type="entry name" value="LiaF-like_C"/>
    <property type="match status" value="1"/>
</dbReference>
<feature type="domain" description="Cell wall-active antibiotics response LiaF-like C-terminal" evidence="2">
    <location>
        <begin position="108"/>
        <end position="170"/>
    </location>
</feature>
<protein>
    <submittedName>
        <fullName evidence="3">DUF1707 domain-containing protein</fullName>
    </submittedName>
</protein>
<reference evidence="3 4" key="1">
    <citation type="submission" date="2019-06" db="EMBL/GenBank/DDBJ databases">
        <title>Draft genome of Aliikangiella marina GYP-15.</title>
        <authorList>
            <person name="Wang G."/>
        </authorList>
    </citation>
    <scope>NUCLEOTIDE SEQUENCE [LARGE SCALE GENOMIC DNA]</scope>
    <source>
        <strain evidence="3 4">GYP-15</strain>
    </source>
</reference>
<organism evidence="3 4">
    <name type="scientific">Aliikangiella marina</name>
    <dbReference type="NCBI Taxonomy" id="1712262"/>
    <lineage>
        <taxon>Bacteria</taxon>
        <taxon>Pseudomonadati</taxon>
        <taxon>Pseudomonadota</taxon>
        <taxon>Gammaproteobacteria</taxon>
        <taxon>Oceanospirillales</taxon>
        <taxon>Pleioneaceae</taxon>
        <taxon>Aliikangiella</taxon>
    </lineage>
</organism>
<dbReference type="InterPro" id="IPR024425">
    <property type="entry name" value="LiaF-like_C"/>
</dbReference>
<dbReference type="InterPro" id="IPR012551">
    <property type="entry name" value="DUF1707_SHOCT-like"/>
</dbReference>
<proteinExistence type="predicted"/>
<dbReference type="RefSeq" id="WP_142888074.1">
    <property type="nucleotide sequence ID" value="NZ_VIKR01000001.1"/>
</dbReference>
<dbReference type="EMBL" id="VIKR01000001">
    <property type="protein sequence ID" value="TQV76714.1"/>
    <property type="molecule type" value="Genomic_DNA"/>
</dbReference>
<dbReference type="PANTHER" id="PTHR40763:SF5">
    <property type="entry name" value="MEMBRANE PROTEIN"/>
    <property type="match status" value="1"/>
</dbReference>
<accession>A0A545THK6</accession>
<comment type="caution">
    <text evidence="3">The sequence shown here is derived from an EMBL/GenBank/DDBJ whole genome shotgun (WGS) entry which is preliminary data.</text>
</comment>
<evidence type="ECO:0000313" key="4">
    <source>
        <dbReference type="Proteomes" id="UP000317839"/>
    </source>
</evidence>
<dbReference type="AlphaFoldDB" id="A0A545THK6"/>
<dbReference type="Proteomes" id="UP000317839">
    <property type="component" value="Unassembled WGS sequence"/>
</dbReference>
<name>A0A545THK6_9GAMM</name>
<evidence type="ECO:0000259" key="2">
    <source>
        <dbReference type="Pfam" id="PF09922"/>
    </source>
</evidence>
<evidence type="ECO:0000259" key="1">
    <source>
        <dbReference type="Pfam" id="PF08044"/>
    </source>
</evidence>
<feature type="domain" description="DUF1707" evidence="1">
    <location>
        <begin position="14"/>
        <end position="58"/>
    </location>
</feature>
<dbReference type="Pfam" id="PF08044">
    <property type="entry name" value="DUF1707"/>
    <property type="match status" value="1"/>
</dbReference>
<keyword evidence="4" id="KW-1185">Reference proteome</keyword>